<feature type="transmembrane region" description="Helical" evidence="7">
    <location>
        <begin position="201"/>
        <end position="223"/>
    </location>
</feature>
<dbReference type="OrthoDB" id="5413793at2759"/>
<feature type="domain" description="Rhodopsin" evidence="8">
    <location>
        <begin position="26"/>
        <end position="264"/>
    </location>
</feature>
<feature type="transmembrane region" description="Helical" evidence="7">
    <location>
        <begin position="80"/>
        <end position="99"/>
    </location>
</feature>
<reference evidence="9" key="1">
    <citation type="journal article" date="2020" name="Stud. Mycol.">
        <title>101 Dothideomycetes genomes: a test case for predicting lifestyles and emergence of pathogens.</title>
        <authorList>
            <person name="Haridas S."/>
            <person name="Albert R."/>
            <person name="Binder M."/>
            <person name="Bloem J."/>
            <person name="Labutti K."/>
            <person name="Salamov A."/>
            <person name="Andreopoulos B."/>
            <person name="Baker S."/>
            <person name="Barry K."/>
            <person name="Bills G."/>
            <person name="Bluhm B."/>
            <person name="Cannon C."/>
            <person name="Castanera R."/>
            <person name="Culley D."/>
            <person name="Daum C."/>
            <person name="Ezra D."/>
            <person name="Gonzalez J."/>
            <person name="Henrissat B."/>
            <person name="Kuo A."/>
            <person name="Liang C."/>
            <person name="Lipzen A."/>
            <person name="Lutzoni F."/>
            <person name="Magnuson J."/>
            <person name="Mondo S."/>
            <person name="Nolan M."/>
            <person name="Ohm R."/>
            <person name="Pangilinan J."/>
            <person name="Park H.-J."/>
            <person name="Ramirez L."/>
            <person name="Alfaro M."/>
            <person name="Sun H."/>
            <person name="Tritt A."/>
            <person name="Yoshinaga Y."/>
            <person name="Zwiers L.-H."/>
            <person name="Turgeon B."/>
            <person name="Goodwin S."/>
            <person name="Spatafora J."/>
            <person name="Crous P."/>
            <person name="Grigoriev I."/>
        </authorList>
    </citation>
    <scope>NUCLEOTIDE SEQUENCE</scope>
    <source>
        <strain evidence="9">HMLAC05119</strain>
    </source>
</reference>
<dbReference type="EMBL" id="ML979132">
    <property type="protein sequence ID" value="KAF1921961.1"/>
    <property type="molecule type" value="Genomic_DNA"/>
</dbReference>
<feature type="transmembrane region" description="Helical" evidence="7">
    <location>
        <begin position="120"/>
        <end position="140"/>
    </location>
</feature>
<feature type="region of interest" description="Disordered" evidence="6">
    <location>
        <begin position="316"/>
        <end position="368"/>
    </location>
</feature>
<evidence type="ECO:0000256" key="4">
    <source>
        <dbReference type="ARBA" id="ARBA00023136"/>
    </source>
</evidence>
<accession>A0A6A5R1N4</accession>
<protein>
    <recommendedName>
        <fullName evidence="8">Rhodopsin domain-containing protein</fullName>
    </recommendedName>
</protein>
<evidence type="ECO:0000256" key="3">
    <source>
        <dbReference type="ARBA" id="ARBA00022989"/>
    </source>
</evidence>
<evidence type="ECO:0000256" key="2">
    <source>
        <dbReference type="ARBA" id="ARBA00022692"/>
    </source>
</evidence>
<dbReference type="Proteomes" id="UP000800096">
    <property type="component" value="Unassembled WGS sequence"/>
</dbReference>
<keyword evidence="10" id="KW-1185">Reference proteome</keyword>
<evidence type="ECO:0000313" key="10">
    <source>
        <dbReference type="Proteomes" id="UP000800096"/>
    </source>
</evidence>
<dbReference type="InterPro" id="IPR049326">
    <property type="entry name" value="Rhodopsin_dom_fungi"/>
</dbReference>
<dbReference type="PROSITE" id="PS51257">
    <property type="entry name" value="PROKAR_LIPOPROTEIN"/>
    <property type="match status" value="1"/>
</dbReference>
<sequence length="368" mass="40679">MTDFRPAILATNSLLVALSSAAIACRVGRRVFLVRSFSWHDALITLAAISASLFSILQMVSTRFGLGLPNAQVPDGNMGIILKLSMASLLFYFTCNWAVKHSLLLFYATLTIDRYPRLSINIMHAIAFAFGTTCILVTLFQCHPMRKMWDGPEDTDTPGHCINMNDFNYFNSCFMLATDLVLYAMPLAFTWRLHVSRPQRIAVNVLFALGGLVLAASGTRIYFVHEQDTRPDFTYRFAMTMMCAVIENHLAIIVACAPSIKVILLHLFPSLESRFEKLVSKGSGSQEDSEFSIATIGVIDVDMGMCSEAGKLGVMGRPASMRTTTGESGKSERRNARKWWKAPSSWEVNKEEGEGGGGMLEDKGSIAR</sequence>
<evidence type="ECO:0000256" key="1">
    <source>
        <dbReference type="ARBA" id="ARBA00004141"/>
    </source>
</evidence>
<dbReference type="PANTHER" id="PTHR33048:SF131">
    <property type="entry name" value="INTEGRAL MEMBRANE PROTEIN"/>
    <property type="match status" value="1"/>
</dbReference>
<evidence type="ECO:0000313" key="9">
    <source>
        <dbReference type="EMBL" id="KAF1921961.1"/>
    </source>
</evidence>
<dbReference type="PANTHER" id="PTHR33048">
    <property type="entry name" value="PTH11-LIKE INTEGRAL MEMBRANE PROTEIN (AFU_ORTHOLOGUE AFUA_5G11245)"/>
    <property type="match status" value="1"/>
</dbReference>
<feature type="transmembrane region" description="Helical" evidence="7">
    <location>
        <begin position="235"/>
        <end position="268"/>
    </location>
</feature>
<dbReference type="InterPro" id="IPR052337">
    <property type="entry name" value="SAT4-like"/>
</dbReference>
<comment type="similarity">
    <text evidence="5">Belongs to the SAT4 family.</text>
</comment>
<evidence type="ECO:0000256" key="5">
    <source>
        <dbReference type="ARBA" id="ARBA00038359"/>
    </source>
</evidence>
<dbReference type="AlphaFoldDB" id="A0A6A5R1N4"/>
<dbReference type="Pfam" id="PF20684">
    <property type="entry name" value="Fung_rhodopsin"/>
    <property type="match status" value="1"/>
</dbReference>
<proteinExistence type="inferred from homology"/>
<evidence type="ECO:0000259" key="8">
    <source>
        <dbReference type="Pfam" id="PF20684"/>
    </source>
</evidence>
<feature type="transmembrane region" description="Helical" evidence="7">
    <location>
        <begin position="169"/>
        <end position="189"/>
    </location>
</feature>
<name>A0A6A5R1N4_AMPQU</name>
<keyword evidence="3 7" id="KW-1133">Transmembrane helix</keyword>
<comment type="subcellular location">
    <subcellularLocation>
        <location evidence="1">Membrane</location>
        <topology evidence="1">Multi-pass membrane protein</topology>
    </subcellularLocation>
</comment>
<keyword evidence="2 7" id="KW-0812">Transmembrane</keyword>
<feature type="transmembrane region" description="Helical" evidence="7">
    <location>
        <begin position="6"/>
        <end position="27"/>
    </location>
</feature>
<evidence type="ECO:0000256" key="7">
    <source>
        <dbReference type="SAM" id="Phobius"/>
    </source>
</evidence>
<evidence type="ECO:0000256" key="6">
    <source>
        <dbReference type="SAM" id="MobiDB-lite"/>
    </source>
</evidence>
<gene>
    <name evidence="9" type="ORF">BDU57DRAFT_464082</name>
</gene>
<keyword evidence="4 7" id="KW-0472">Membrane</keyword>
<organism evidence="9 10">
    <name type="scientific">Ampelomyces quisqualis</name>
    <name type="common">Powdery mildew agent</name>
    <dbReference type="NCBI Taxonomy" id="50730"/>
    <lineage>
        <taxon>Eukaryota</taxon>
        <taxon>Fungi</taxon>
        <taxon>Dikarya</taxon>
        <taxon>Ascomycota</taxon>
        <taxon>Pezizomycotina</taxon>
        <taxon>Dothideomycetes</taxon>
        <taxon>Pleosporomycetidae</taxon>
        <taxon>Pleosporales</taxon>
        <taxon>Pleosporineae</taxon>
        <taxon>Phaeosphaeriaceae</taxon>
        <taxon>Ampelomyces</taxon>
    </lineage>
</organism>
<dbReference type="GO" id="GO:0016020">
    <property type="term" value="C:membrane"/>
    <property type="evidence" value="ECO:0007669"/>
    <property type="project" value="UniProtKB-SubCell"/>
</dbReference>
<feature type="transmembrane region" description="Helical" evidence="7">
    <location>
        <begin position="39"/>
        <end position="60"/>
    </location>
</feature>